<dbReference type="EMBL" id="AMWJ02000002">
    <property type="protein sequence ID" value="NNJ16319.1"/>
    <property type="molecule type" value="Genomic_DNA"/>
</dbReference>
<dbReference type="Proteomes" id="UP000010448">
    <property type="component" value="Unassembled WGS sequence"/>
</dbReference>
<name>A0A7K4EG29_9PSED</name>
<organism evidence="1 2">
    <name type="scientific">Pseudomonas bharatica CSV86</name>
    <dbReference type="NCBI Taxonomy" id="1005395"/>
    <lineage>
        <taxon>Bacteria</taxon>
        <taxon>Pseudomonadati</taxon>
        <taxon>Pseudomonadota</taxon>
        <taxon>Gammaproteobacteria</taxon>
        <taxon>Pseudomonadales</taxon>
        <taxon>Pseudomonadaceae</taxon>
        <taxon>Pseudomonas</taxon>
        <taxon>Pseudomonas bharatica</taxon>
    </lineage>
</organism>
<comment type="caution">
    <text evidence="1">The sequence shown here is derived from an EMBL/GenBank/DDBJ whole genome shotgun (WGS) entry which is preliminary data.</text>
</comment>
<keyword evidence="2" id="KW-1185">Reference proteome</keyword>
<gene>
    <name evidence="1" type="ORF">CSV86_014415</name>
</gene>
<evidence type="ECO:0000313" key="1">
    <source>
        <dbReference type="EMBL" id="NNJ16319.1"/>
    </source>
</evidence>
<reference evidence="1 2" key="1">
    <citation type="journal article" date="2013" name="Genome Announc.">
        <title>Genome Sequence of Naphthalene-Degrading Soil Bacterium Pseudomonas putida CSV86.</title>
        <authorList>
            <person name="Phale P.S."/>
            <person name="Paliwal V."/>
            <person name="Raju S.C."/>
            <person name="Modak A."/>
            <person name="Purohit H.J."/>
        </authorList>
    </citation>
    <scope>NUCLEOTIDE SEQUENCE [LARGE SCALE GENOMIC DNA]</scope>
    <source>
        <strain evidence="1 2">CSV86</strain>
    </source>
</reference>
<sequence length="78" mass="8766">MTELPAAWVAELMDRFELITDPDGRAAALAAMAMAAHRRREITDWQLADMLELAEAGRLWALVEHEEAEWVGLFDGRG</sequence>
<proteinExistence type="predicted"/>
<dbReference type="AlphaFoldDB" id="A0A7K4EG29"/>
<evidence type="ECO:0000313" key="2">
    <source>
        <dbReference type="Proteomes" id="UP000010448"/>
    </source>
</evidence>
<dbReference type="OrthoDB" id="7005675at2"/>
<dbReference type="RefSeq" id="WP_100228090.1">
    <property type="nucleotide sequence ID" value="NZ_AMWJ02000002.1"/>
</dbReference>
<accession>A0A7K4EG29</accession>
<protein>
    <submittedName>
        <fullName evidence="1">Uncharacterized protein</fullName>
    </submittedName>
</protein>